<gene>
    <name evidence="7" type="ORF">HCJ93_25690</name>
</gene>
<feature type="compositionally biased region" description="Pro residues" evidence="4">
    <location>
        <begin position="60"/>
        <end position="81"/>
    </location>
</feature>
<reference evidence="7 8" key="1">
    <citation type="submission" date="2020-03" db="EMBL/GenBank/DDBJ databases">
        <title>WGS of actinomycetes isolated from Thailand.</title>
        <authorList>
            <person name="Thawai C."/>
        </authorList>
    </citation>
    <scope>NUCLEOTIDE SEQUENCE [LARGE SCALE GENOMIC DNA]</scope>
    <source>
        <strain evidence="7 8">SBST2-5</strain>
    </source>
</reference>
<dbReference type="InterPro" id="IPR022790">
    <property type="entry name" value="GH26_dom"/>
</dbReference>
<comment type="similarity">
    <text evidence="3">Belongs to the glycosyl hydrolase 26 family.</text>
</comment>
<evidence type="ECO:0000256" key="3">
    <source>
        <dbReference type="PROSITE-ProRule" id="PRU01100"/>
    </source>
</evidence>
<feature type="chain" id="PRO_5047544060" description="GH26 domain-containing protein" evidence="5">
    <location>
        <begin position="29"/>
        <end position="429"/>
    </location>
</feature>
<feature type="active site" description="Proton donor" evidence="3">
    <location>
        <position position="214"/>
    </location>
</feature>
<dbReference type="InterPro" id="IPR017853">
    <property type="entry name" value="GH"/>
</dbReference>
<organism evidence="7 8">
    <name type="scientific">Streptomyces composti</name>
    <dbReference type="NCBI Taxonomy" id="2720025"/>
    <lineage>
        <taxon>Bacteria</taxon>
        <taxon>Bacillati</taxon>
        <taxon>Actinomycetota</taxon>
        <taxon>Actinomycetes</taxon>
        <taxon>Kitasatosporales</taxon>
        <taxon>Streptomycetaceae</taxon>
        <taxon>Streptomyces</taxon>
    </lineage>
</organism>
<evidence type="ECO:0000313" key="8">
    <source>
        <dbReference type="Proteomes" id="UP000730591"/>
    </source>
</evidence>
<proteinExistence type="inferred from homology"/>
<sequence length="429" mass="47730">MAPHDKRVRKRRRPVRGAAALAVSAALAAGLLVTGVDATVLPVDDGRAPGVPGTAGPAGPAAPAPPAPAPGAPVPLLPQPPDRTTAAGREHPPFGVFLASDQQGVERMARFSQWLGGAELTVGHTYLPGVHWSDIEGRAQWLESWAGWRNAEPGRMFVLNVPMQARNEEGVPDHEVRELLRRGAAGEFDHHFRTLAERLVRLKVPDTVIVLGWEMNGTTYTHRCGPDPQAWKTYWRRIVTAMRAVPGQKFRFDFTPNRGRDAVPWTECYPGDDVVDILGMDSYDQPSGISFDEQVSEPYGLRHHVEFARAHRKPVSYPEWGLFRNGDNPEYMRRMLSWIAEHRPVYNTLTDYCPHGVWQCETNPRSAHVYRSVLSGRHEHPGHPVPTPTPTAPTLPPGPAEPPNCSVLDLGDWVEHWLGGRLCIRFTWW</sequence>
<dbReference type="InterPro" id="IPR006311">
    <property type="entry name" value="TAT_signal"/>
</dbReference>
<evidence type="ECO:0000313" key="7">
    <source>
        <dbReference type="EMBL" id="NJP53365.1"/>
    </source>
</evidence>
<feature type="region of interest" description="Disordered" evidence="4">
    <location>
        <begin position="377"/>
        <end position="400"/>
    </location>
</feature>
<dbReference type="EMBL" id="JAATEM010000037">
    <property type="protein sequence ID" value="NJP53365.1"/>
    <property type="molecule type" value="Genomic_DNA"/>
</dbReference>
<evidence type="ECO:0000259" key="6">
    <source>
        <dbReference type="PROSITE" id="PS51764"/>
    </source>
</evidence>
<dbReference type="Pfam" id="PF02156">
    <property type="entry name" value="Glyco_hydro_26"/>
    <property type="match status" value="1"/>
</dbReference>
<accession>A0ABX1AAG4</accession>
<evidence type="ECO:0000256" key="5">
    <source>
        <dbReference type="SAM" id="SignalP"/>
    </source>
</evidence>
<feature type="compositionally biased region" description="Pro residues" evidence="4">
    <location>
        <begin position="383"/>
        <end position="400"/>
    </location>
</feature>
<dbReference type="Gene3D" id="3.20.20.80">
    <property type="entry name" value="Glycosidases"/>
    <property type="match status" value="1"/>
</dbReference>
<feature type="region of interest" description="Disordered" evidence="4">
    <location>
        <begin position="47"/>
        <end position="88"/>
    </location>
</feature>
<dbReference type="PROSITE" id="PS51318">
    <property type="entry name" value="TAT"/>
    <property type="match status" value="1"/>
</dbReference>
<keyword evidence="2 3" id="KW-0326">Glycosidase</keyword>
<feature type="active site" description="Nucleophile" evidence="3">
    <location>
        <position position="319"/>
    </location>
</feature>
<keyword evidence="1 3" id="KW-0378">Hydrolase</keyword>
<feature type="compositionally biased region" description="Low complexity" evidence="4">
    <location>
        <begin position="48"/>
        <end position="59"/>
    </location>
</feature>
<keyword evidence="5" id="KW-0732">Signal</keyword>
<comment type="caution">
    <text evidence="7">The sequence shown here is derived from an EMBL/GenBank/DDBJ whole genome shotgun (WGS) entry which is preliminary data.</text>
</comment>
<evidence type="ECO:0000256" key="1">
    <source>
        <dbReference type="ARBA" id="ARBA00022801"/>
    </source>
</evidence>
<keyword evidence="8" id="KW-1185">Reference proteome</keyword>
<dbReference type="Proteomes" id="UP000730591">
    <property type="component" value="Unassembled WGS sequence"/>
</dbReference>
<dbReference type="RefSeq" id="WP_167998201.1">
    <property type="nucleotide sequence ID" value="NZ_JAATEM010000037.1"/>
</dbReference>
<name>A0ABX1AAG4_9ACTN</name>
<feature type="domain" description="GH26" evidence="6">
    <location>
        <begin position="67"/>
        <end position="376"/>
    </location>
</feature>
<dbReference type="PROSITE" id="PS51764">
    <property type="entry name" value="GH26"/>
    <property type="match status" value="1"/>
</dbReference>
<protein>
    <recommendedName>
        <fullName evidence="6">GH26 domain-containing protein</fullName>
    </recommendedName>
</protein>
<feature type="signal peptide" evidence="5">
    <location>
        <begin position="1"/>
        <end position="28"/>
    </location>
</feature>
<dbReference type="SUPFAM" id="SSF51445">
    <property type="entry name" value="(Trans)glycosidases"/>
    <property type="match status" value="1"/>
</dbReference>
<evidence type="ECO:0000256" key="4">
    <source>
        <dbReference type="SAM" id="MobiDB-lite"/>
    </source>
</evidence>
<evidence type="ECO:0000256" key="2">
    <source>
        <dbReference type="ARBA" id="ARBA00023295"/>
    </source>
</evidence>